<dbReference type="Pfam" id="PF00392">
    <property type="entry name" value="GntR"/>
    <property type="match status" value="1"/>
</dbReference>
<dbReference type="SMART" id="SM00345">
    <property type="entry name" value="HTH_GNTR"/>
    <property type="match status" value="1"/>
</dbReference>
<dbReference type="AlphaFoldDB" id="A0A0B9FR17"/>
<protein>
    <submittedName>
        <fullName evidence="5">Phosphonate metabolism transcriptional regulator PhnF</fullName>
    </submittedName>
</protein>
<proteinExistence type="predicted"/>
<dbReference type="SMART" id="SM00866">
    <property type="entry name" value="UTRA"/>
    <property type="match status" value="1"/>
</dbReference>
<reference evidence="5 6" key="1">
    <citation type="submission" date="2014-12" db="EMBL/GenBank/DDBJ databases">
        <title>Genome sequencing of Photobacterium gaetbulicola AD005a.</title>
        <authorList>
            <person name="Adrian T.G.S."/>
            <person name="Chan K.G."/>
        </authorList>
    </citation>
    <scope>NUCLEOTIDE SEQUENCE [LARGE SCALE GENOMIC DNA]</scope>
    <source>
        <strain evidence="5 6">AD005a</strain>
    </source>
</reference>
<dbReference type="GO" id="GO:0003677">
    <property type="term" value="F:DNA binding"/>
    <property type="evidence" value="ECO:0007669"/>
    <property type="project" value="UniProtKB-KW"/>
</dbReference>
<dbReference type="GO" id="GO:0003700">
    <property type="term" value="F:DNA-binding transcription factor activity"/>
    <property type="evidence" value="ECO:0007669"/>
    <property type="project" value="InterPro"/>
</dbReference>
<dbReference type="PRINTS" id="PR00035">
    <property type="entry name" value="HTHGNTR"/>
</dbReference>
<dbReference type="SUPFAM" id="SSF46785">
    <property type="entry name" value="Winged helix' DNA-binding domain"/>
    <property type="match status" value="1"/>
</dbReference>
<evidence type="ECO:0000259" key="4">
    <source>
        <dbReference type="PROSITE" id="PS50949"/>
    </source>
</evidence>
<dbReference type="InterPro" id="IPR012702">
    <property type="entry name" value="CP_lyase_PhnF"/>
</dbReference>
<dbReference type="Gene3D" id="3.40.1410.10">
    <property type="entry name" value="Chorismate lyase-like"/>
    <property type="match status" value="1"/>
</dbReference>
<keyword evidence="1" id="KW-0805">Transcription regulation</keyword>
<evidence type="ECO:0000313" key="5">
    <source>
        <dbReference type="EMBL" id="KHT58494.1"/>
    </source>
</evidence>
<dbReference type="PANTHER" id="PTHR44846:SF16">
    <property type="entry name" value="TRANSCRIPTIONAL REGULATOR PHNF-RELATED"/>
    <property type="match status" value="1"/>
</dbReference>
<evidence type="ECO:0000256" key="2">
    <source>
        <dbReference type="ARBA" id="ARBA00023125"/>
    </source>
</evidence>
<dbReference type="InterPro" id="IPR050679">
    <property type="entry name" value="Bact_HTH_transcr_reg"/>
</dbReference>
<evidence type="ECO:0000256" key="3">
    <source>
        <dbReference type="ARBA" id="ARBA00023163"/>
    </source>
</evidence>
<sequence>MPVYQKIAKELEGDLRHKYQAGDYLPSESQLAQYFQVNRHTVRRAIDELVTAGLILRHQGKGNMVLSQPADYYLHSGAHFTGNLLEQGSLPRCEVLQSRTLVASERLACKLDCEPESKIIHLRTYRKMDGVPRTVIDHYLSDYSWWPVIKHFQSGSLHNFIKKELGVELERKSTRLRAQIPNTEYCRLLQINSSIPLLIIRTTNVIKGTEKVAEYSSSNTRSDVIELVMEH</sequence>
<dbReference type="PANTHER" id="PTHR44846">
    <property type="entry name" value="MANNOSYL-D-GLYCERATE TRANSPORT/METABOLISM SYSTEM REPRESSOR MNGR-RELATED"/>
    <property type="match status" value="1"/>
</dbReference>
<dbReference type="CDD" id="cd07377">
    <property type="entry name" value="WHTH_GntR"/>
    <property type="match status" value="1"/>
</dbReference>
<dbReference type="EMBL" id="JWLZ01000220">
    <property type="protein sequence ID" value="KHT58494.1"/>
    <property type="molecule type" value="Genomic_DNA"/>
</dbReference>
<feature type="domain" description="HTH gntR-type" evidence="4">
    <location>
        <begin position="1"/>
        <end position="68"/>
    </location>
</feature>
<dbReference type="RefSeq" id="WP_039469426.1">
    <property type="nucleotide sequence ID" value="NZ_JWLZ01000220.1"/>
</dbReference>
<name>A0A0B9FR17_9GAMM</name>
<evidence type="ECO:0000256" key="1">
    <source>
        <dbReference type="ARBA" id="ARBA00023015"/>
    </source>
</evidence>
<dbReference type="NCBIfam" id="TIGR02325">
    <property type="entry name" value="C_P_lyase_phnF"/>
    <property type="match status" value="1"/>
</dbReference>
<dbReference type="InterPro" id="IPR000524">
    <property type="entry name" value="Tscrpt_reg_HTH_GntR"/>
</dbReference>
<dbReference type="InterPro" id="IPR036390">
    <property type="entry name" value="WH_DNA-bd_sf"/>
</dbReference>
<dbReference type="SUPFAM" id="SSF64288">
    <property type="entry name" value="Chorismate lyase-like"/>
    <property type="match status" value="1"/>
</dbReference>
<dbReference type="Proteomes" id="UP000031278">
    <property type="component" value="Unassembled WGS sequence"/>
</dbReference>
<accession>A0A0B9FR17</accession>
<keyword evidence="3" id="KW-0804">Transcription</keyword>
<dbReference type="PROSITE" id="PS50949">
    <property type="entry name" value="HTH_GNTR"/>
    <property type="match status" value="1"/>
</dbReference>
<dbReference type="Gene3D" id="1.10.10.10">
    <property type="entry name" value="Winged helix-like DNA-binding domain superfamily/Winged helix DNA-binding domain"/>
    <property type="match status" value="1"/>
</dbReference>
<evidence type="ECO:0000313" key="6">
    <source>
        <dbReference type="Proteomes" id="UP000031278"/>
    </source>
</evidence>
<dbReference type="InterPro" id="IPR036388">
    <property type="entry name" value="WH-like_DNA-bd_sf"/>
</dbReference>
<gene>
    <name evidence="5" type="ORF">RJ45_25170</name>
</gene>
<keyword evidence="2" id="KW-0238">DNA-binding</keyword>
<dbReference type="InterPro" id="IPR011663">
    <property type="entry name" value="UTRA"/>
</dbReference>
<comment type="caution">
    <text evidence="5">The sequence shown here is derived from an EMBL/GenBank/DDBJ whole genome shotgun (WGS) entry which is preliminary data.</text>
</comment>
<organism evidence="5 6">
    <name type="scientific">Photobacterium gaetbulicola</name>
    <dbReference type="NCBI Taxonomy" id="1295392"/>
    <lineage>
        <taxon>Bacteria</taxon>
        <taxon>Pseudomonadati</taxon>
        <taxon>Pseudomonadota</taxon>
        <taxon>Gammaproteobacteria</taxon>
        <taxon>Vibrionales</taxon>
        <taxon>Vibrionaceae</taxon>
        <taxon>Photobacterium</taxon>
    </lineage>
</organism>
<dbReference type="InterPro" id="IPR028978">
    <property type="entry name" value="Chorismate_lyase_/UTRA_dom_sf"/>
</dbReference>
<dbReference type="Pfam" id="PF07702">
    <property type="entry name" value="UTRA"/>
    <property type="match status" value="1"/>
</dbReference>